<feature type="compositionally biased region" description="Basic and acidic residues" evidence="1">
    <location>
        <begin position="1"/>
        <end position="11"/>
    </location>
</feature>
<organism evidence="3 4">
    <name type="scientific">Sulfitobacter sediminilitoris</name>
    <dbReference type="NCBI Taxonomy" id="2698830"/>
    <lineage>
        <taxon>Bacteria</taxon>
        <taxon>Pseudomonadati</taxon>
        <taxon>Pseudomonadota</taxon>
        <taxon>Alphaproteobacteria</taxon>
        <taxon>Rhodobacterales</taxon>
        <taxon>Roseobacteraceae</taxon>
        <taxon>Sulfitobacter</taxon>
    </lineage>
</organism>
<keyword evidence="4" id="KW-1185">Reference proteome</keyword>
<proteinExistence type="predicted"/>
<accession>A0A6P0CFR9</accession>
<feature type="region of interest" description="Disordered" evidence="1">
    <location>
        <begin position="1"/>
        <end position="40"/>
    </location>
</feature>
<feature type="compositionally biased region" description="Acidic residues" evidence="1">
    <location>
        <begin position="124"/>
        <end position="141"/>
    </location>
</feature>
<feature type="region of interest" description="Disordered" evidence="1">
    <location>
        <begin position="118"/>
        <end position="141"/>
    </location>
</feature>
<dbReference type="Proteomes" id="UP000468591">
    <property type="component" value="Unassembled WGS sequence"/>
</dbReference>
<evidence type="ECO:0000313" key="4">
    <source>
        <dbReference type="Proteomes" id="UP000468591"/>
    </source>
</evidence>
<dbReference type="EMBL" id="JAABNT010000011">
    <property type="protein sequence ID" value="NEK23916.1"/>
    <property type="molecule type" value="Genomic_DNA"/>
</dbReference>
<evidence type="ECO:0000259" key="2">
    <source>
        <dbReference type="Pfam" id="PF18932"/>
    </source>
</evidence>
<comment type="caution">
    <text evidence="3">The sequence shown here is derived from an EMBL/GenBank/DDBJ whole genome shotgun (WGS) entry which is preliminary data.</text>
</comment>
<dbReference type="RefSeq" id="WP_164354845.1">
    <property type="nucleotide sequence ID" value="NZ_JAABNT010000011.1"/>
</dbReference>
<dbReference type="AlphaFoldDB" id="A0A6P0CFR9"/>
<sequence length="141" mass="16004">MTDRDNDERVGYGRPPKKHRFRKGQSGNPEGRPRGSRNFDTEILEALRNTVRMKEQGKIRNVSSQKAILRRLIEKALNGDIRAIALVMSYAKQVSDEREGETSERRLTEAEFEILNRVLGTDGTEPEYPEEDGEGEGSDVV</sequence>
<evidence type="ECO:0000256" key="1">
    <source>
        <dbReference type="SAM" id="MobiDB-lite"/>
    </source>
</evidence>
<dbReference type="Pfam" id="PF18932">
    <property type="entry name" value="DUF5681"/>
    <property type="match status" value="1"/>
</dbReference>
<evidence type="ECO:0000313" key="3">
    <source>
        <dbReference type="EMBL" id="NEK23916.1"/>
    </source>
</evidence>
<gene>
    <name evidence="3" type="ORF">GV827_16105</name>
</gene>
<feature type="compositionally biased region" description="Basic and acidic residues" evidence="1">
    <location>
        <begin position="31"/>
        <end position="40"/>
    </location>
</feature>
<feature type="domain" description="DUF5681" evidence="2">
    <location>
        <begin position="17"/>
        <end position="92"/>
    </location>
</feature>
<protein>
    <recommendedName>
        <fullName evidence="2">DUF5681 domain-containing protein</fullName>
    </recommendedName>
</protein>
<name>A0A6P0CFR9_9RHOB</name>
<reference evidence="3 4" key="1">
    <citation type="submission" date="2020-01" db="EMBL/GenBank/DDBJ databases">
        <title>Sulfitobacter sediminilitoris sp. nov., isolated from a tidal flat.</title>
        <authorList>
            <person name="Park S."/>
            <person name="Yoon J.-H."/>
        </authorList>
    </citation>
    <scope>NUCLEOTIDE SEQUENCE [LARGE SCALE GENOMIC DNA]</scope>
    <source>
        <strain evidence="3 4">JBTF-M27</strain>
    </source>
</reference>
<dbReference type="InterPro" id="IPR043736">
    <property type="entry name" value="DUF5681"/>
</dbReference>